<protein>
    <recommendedName>
        <fullName evidence="3">AbrB/MazE/SpoVT family DNA-binding domain-containing protein</fullName>
    </recommendedName>
</protein>
<name>A0A8T3YLB6_9ARCH</name>
<evidence type="ECO:0000313" key="1">
    <source>
        <dbReference type="EMBL" id="MBI4210480.1"/>
    </source>
</evidence>
<sequence length="83" mass="9445">MYETTLSSKGQLVLPAKARAERKQRPGTKFKVFPTPFGYELIEIPKNPLKALSGLASHLDISSADIKKMRREDDKRREKLFGI</sequence>
<dbReference type="AlphaFoldDB" id="A0A8T3YLB6"/>
<organism evidence="1 2">
    <name type="scientific">Candidatus Iainarchaeum sp</name>
    <dbReference type="NCBI Taxonomy" id="3101447"/>
    <lineage>
        <taxon>Archaea</taxon>
        <taxon>Candidatus Iainarchaeota</taxon>
        <taxon>Candidatus Iainarchaeia</taxon>
        <taxon>Candidatus Iainarchaeales</taxon>
        <taxon>Candidatus Iainarchaeaceae</taxon>
        <taxon>Candidatus Iainarchaeum</taxon>
    </lineage>
</organism>
<comment type="caution">
    <text evidence="1">The sequence shown here is derived from an EMBL/GenBank/DDBJ whole genome shotgun (WGS) entry which is preliminary data.</text>
</comment>
<proteinExistence type="predicted"/>
<evidence type="ECO:0008006" key="3">
    <source>
        <dbReference type="Google" id="ProtNLM"/>
    </source>
</evidence>
<accession>A0A8T3YLB6</accession>
<reference evidence="1" key="1">
    <citation type="submission" date="2020-07" db="EMBL/GenBank/DDBJ databases">
        <title>Huge and variable diversity of episymbiotic CPR bacteria and DPANN archaea in groundwater ecosystems.</title>
        <authorList>
            <person name="He C.Y."/>
            <person name="Keren R."/>
            <person name="Whittaker M."/>
            <person name="Farag I.F."/>
            <person name="Doudna J."/>
            <person name="Cate J.H.D."/>
            <person name="Banfield J.F."/>
        </authorList>
    </citation>
    <scope>NUCLEOTIDE SEQUENCE</scope>
    <source>
        <strain evidence="1">NC_groundwater_1296_Ag_S-0.2um_52_80</strain>
    </source>
</reference>
<dbReference type="Proteomes" id="UP000732298">
    <property type="component" value="Unassembled WGS sequence"/>
</dbReference>
<dbReference type="EMBL" id="JACQPB010000034">
    <property type="protein sequence ID" value="MBI4210480.1"/>
    <property type="molecule type" value="Genomic_DNA"/>
</dbReference>
<evidence type="ECO:0000313" key="2">
    <source>
        <dbReference type="Proteomes" id="UP000732298"/>
    </source>
</evidence>
<gene>
    <name evidence="1" type="ORF">HY544_03175</name>
</gene>